<dbReference type="EMBL" id="AYEV01000001">
    <property type="protein sequence ID" value="ESK57494.1"/>
    <property type="molecule type" value="Genomic_DNA"/>
</dbReference>
<dbReference type="Proteomes" id="UP000017404">
    <property type="component" value="Unassembled WGS sequence"/>
</dbReference>
<dbReference type="STRING" id="202955.GCA_000759995_03485"/>
<organism evidence="1 2">
    <name type="scientific">Acinetobacter tjernbergiae DSM 14971 = CIP 107465</name>
    <dbReference type="NCBI Taxonomy" id="1120928"/>
    <lineage>
        <taxon>Bacteria</taxon>
        <taxon>Pseudomonadati</taxon>
        <taxon>Pseudomonadota</taxon>
        <taxon>Gammaproteobacteria</taxon>
        <taxon>Moraxellales</taxon>
        <taxon>Moraxellaceae</taxon>
        <taxon>Acinetobacter</taxon>
    </lineage>
</organism>
<proteinExistence type="predicted"/>
<dbReference type="RefSeq" id="WP_018677019.1">
    <property type="nucleotide sequence ID" value="NZ_AYEV01000001.1"/>
</dbReference>
<comment type="caution">
    <text evidence="1">The sequence shown here is derived from an EMBL/GenBank/DDBJ whole genome shotgun (WGS) entry which is preliminary data.</text>
</comment>
<accession>V2WBV2</accession>
<keyword evidence="2" id="KW-1185">Reference proteome</keyword>
<dbReference type="PATRIC" id="fig|1120928.5.peg.29"/>
<name>V2WBV2_9GAMM</name>
<gene>
    <name evidence="1" type="ORF">F990_00030</name>
</gene>
<evidence type="ECO:0000313" key="2">
    <source>
        <dbReference type="Proteomes" id="UP000017404"/>
    </source>
</evidence>
<dbReference type="AlphaFoldDB" id="V2WBV2"/>
<reference evidence="1 2" key="1">
    <citation type="submission" date="2013-10" db="EMBL/GenBank/DDBJ databases">
        <title>The Genome Sequence of Acinetobacter tjernbergiae CIP107465.</title>
        <authorList>
            <consortium name="The Broad Institute Genomics Platform"/>
            <consortium name="The Broad Institute Genome Sequencing Center for Infectious Disease"/>
            <person name="Cerqueira G."/>
            <person name="Feldgarden M."/>
            <person name="Courvalin P."/>
            <person name="Grillot-Courvalin C."/>
            <person name="Clermont D."/>
            <person name="Rocha E."/>
            <person name="Yoon E.-J."/>
            <person name="Nemec A."/>
            <person name="Young S.K."/>
            <person name="Zeng Q."/>
            <person name="Gargeya S."/>
            <person name="Fitzgerald M."/>
            <person name="Abouelleil A."/>
            <person name="Alvarado L."/>
            <person name="Berlin A.M."/>
            <person name="Chapman S.B."/>
            <person name="Gainer-Dewar J."/>
            <person name="Goldberg J."/>
            <person name="Gnerre S."/>
            <person name="Griggs A."/>
            <person name="Gujja S."/>
            <person name="Hansen M."/>
            <person name="Howarth C."/>
            <person name="Imamovic A."/>
            <person name="Ireland A."/>
            <person name="Larimer J."/>
            <person name="McCowan C."/>
            <person name="Murphy C."/>
            <person name="Pearson M."/>
            <person name="Poon T.W."/>
            <person name="Priest M."/>
            <person name="Roberts A."/>
            <person name="Saif S."/>
            <person name="Shea T."/>
            <person name="Sykes S."/>
            <person name="Wortman J."/>
            <person name="Nusbaum C."/>
            <person name="Birren B."/>
        </authorList>
    </citation>
    <scope>NUCLEOTIDE SEQUENCE [LARGE SCALE GENOMIC DNA]</scope>
    <source>
        <strain evidence="1 2">CIP 107465</strain>
    </source>
</reference>
<sequence length="297" mass="34757">MSVYFELACITCNTYINLGNYCSMGFSYGNTQLYAFLDQHIHSTCELLVCRDDHDSAWYDIKYNQNNSDQDYEDQINTSLQNHFLKIQKNSGIRIYNQLAHFIEIYQNQLDDLENIAEFIINTSCLKNKELKIENVNCLPILNAQFIPLDRYEDSFDLGCIECKKFIDIGTTATWMVNGFEDYDLLYTFLAEHKNCSSKVYISTNYSSNKPWNRAENHLPNQFHCHPEWTWDTRSLNPKAICCYQSSISQFSDTAPKVLTLKSDMMELITISKDSIEKLETISDWLYNHKDHYIEIS</sequence>
<protein>
    <submittedName>
        <fullName evidence="1">Uncharacterized protein</fullName>
    </submittedName>
</protein>
<evidence type="ECO:0000313" key="1">
    <source>
        <dbReference type="EMBL" id="ESK57494.1"/>
    </source>
</evidence>